<protein>
    <recommendedName>
        <fullName evidence="3">peptide-methionine (R)-S-oxide reductase</fullName>
        <ecNumber evidence="3">1.8.4.12</ecNumber>
    </recommendedName>
</protein>
<dbReference type="Proteomes" id="UP000624703">
    <property type="component" value="Unassembled WGS sequence"/>
</dbReference>
<proteinExistence type="inferred from homology"/>
<feature type="region of interest" description="Disordered" evidence="8">
    <location>
        <begin position="1"/>
        <end position="21"/>
    </location>
</feature>
<dbReference type="InterPro" id="IPR028427">
    <property type="entry name" value="Met_Sox_Rdtase_MsrB"/>
</dbReference>
<evidence type="ECO:0000256" key="7">
    <source>
        <dbReference type="ARBA" id="ARBA00048488"/>
    </source>
</evidence>
<dbReference type="InterPro" id="IPR002579">
    <property type="entry name" value="Met_Sox_Rdtase_MsrB_dom"/>
</dbReference>
<dbReference type="EC" id="1.8.4.12" evidence="3"/>
<sequence>MSTSKQEPEQPSGKVNKSDAEWRSILTDEQYRVARKSGTERPNGAVYKQFKAQGAGTYYCVGCNAELFSSKEKFDSGCGWPSFYDPSNAKNVSQHKDVSAGMVRIEVRCNVCDAHLGHVFEGEGFNTPTDKRYCINGVVLKFVPDQEDKADADE</sequence>
<name>A0A8J7MF06_9BACT</name>
<evidence type="ECO:0000256" key="1">
    <source>
        <dbReference type="ARBA" id="ARBA00001947"/>
    </source>
</evidence>
<accession>A0A8J7MF06</accession>
<dbReference type="AlphaFoldDB" id="A0A8J7MF06"/>
<dbReference type="InterPro" id="IPR011057">
    <property type="entry name" value="Mss4-like_sf"/>
</dbReference>
<evidence type="ECO:0000259" key="9">
    <source>
        <dbReference type="PROSITE" id="PS51790"/>
    </source>
</evidence>
<dbReference type="GO" id="GO:0033743">
    <property type="term" value="F:peptide-methionine (R)-S-oxide reductase activity"/>
    <property type="evidence" value="ECO:0007669"/>
    <property type="project" value="UniProtKB-EC"/>
</dbReference>
<evidence type="ECO:0000313" key="11">
    <source>
        <dbReference type="Proteomes" id="UP000624703"/>
    </source>
</evidence>
<evidence type="ECO:0000256" key="6">
    <source>
        <dbReference type="ARBA" id="ARBA00023002"/>
    </source>
</evidence>
<gene>
    <name evidence="10" type="primary">msrB</name>
    <name evidence="10" type="ORF">JIN82_13420</name>
</gene>
<comment type="similarity">
    <text evidence="2">Belongs to the MsrB Met sulfoxide reductase family.</text>
</comment>
<comment type="caution">
    <text evidence="10">The sequence shown here is derived from an EMBL/GenBank/DDBJ whole genome shotgun (WGS) entry which is preliminary data.</text>
</comment>
<organism evidence="10 11">
    <name type="scientific">Persicirhabdus sediminis</name>
    <dbReference type="NCBI Taxonomy" id="454144"/>
    <lineage>
        <taxon>Bacteria</taxon>
        <taxon>Pseudomonadati</taxon>
        <taxon>Verrucomicrobiota</taxon>
        <taxon>Verrucomicrobiia</taxon>
        <taxon>Verrucomicrobiales</taxon>
        <taxon>Verrucomicrobiaceae</taxon>
        <taxon>Persicirhabdus</taxon>
    </lineage>
</organism>
<dbReference type="PANTHER" id="PTHR10173:SF52">
    <property type="entry name" value="METHIONINE-R-SULFOXIDE REDUCTASE B1"/>
    <property type="match status" value="1"/>
</dbReference>
<dbReference type="GO" id="GO:0046872">
    <property type="term" value="F:metal ion binding"/>
    <property type="evidence" value="ECO:0007669"/>
    <property type="project" value="UniProtKB-KW"/>
</dbReference>
<keyword evidence="5" id="KW-0862">Zinc</keyword>
<dbReference type="Pfam" id="PF01641">
    <property type="entry name" value="SelR"/>
    <property type="match status" value="1"/>
</dbReference>
<keyword evidence="6 10" id="KW-0560">Oxidoreductase</keyword>
<dbReference type="GO" id="GO:0005737">
    <property type="term" value="C:cytoplasm"/>
    <property type="evidence" value="ECO:0007669"/>
    <property type="project" value="TreeGrafter"/>
</dbReference>
<comment type="cofactor">
    <cofactor evidence="1">
        <name>Zn(2+)</name>
        <dbReference type="ChEBI" id="CHEBI:29105"/>
    </cofactor>
</comment>
<dbReference type="SUPFAM" id="SSF51316">
    <property type="entry name" value="Mss4-like"/>
    <property type="match status" value="1"/>
</dbReference>
<dbReference type="Gene3D" id="2.170.150.20">
    <property type="entry name" value="Peptide methionine sulfoxide reductase"/>
    <property type="match status" value="1"/>
</dbReference>
<feature type="domain" description="MsrB" evidence="9">
    <location>
        <begin position="19"/>
        <end position="145"/>
    </location>
</feature>
<keyword evidence="11" id="KW-1185">Reference proteome</keyword>
<evidence type="ECO:0000256" key="2">
    <source>
        <dbReference type="ARBA" id="ARBA00007174"/>
    </source>
</evidence>
<dbReference type="NCBIfam" id="TIGR00357">
    <property type="entry name" value="peptide-methionine (R)-S-oxide reductase MsrB"/>
    <property type="match status" value="1"/>
</dbReference>
<keyword evidence="4" id="KW-0479">Metal-binding</keyword>
<evidence type="ECO:0000256" key="5">
    <source>
        <dbReference type="ARBA" id="ARBA00022833"/>
    </source>
</evidence>
<dbReference type="GO" id="GO:0006979">
    <property type="term" value="P:response to oxidative stress"/>
    <property type="evidence" value="ECO:0007669"/>
    <property type="project" value="InterPro"/>
</dbReference>
<dbReference type="PROSITE" id="PS51790">
    <property type="entry name" value="MSRB"/>
    <property type="match status" value="1"/>
</dbReference>
<evidence type="ECO:0000313" key="10">
    <source>
        <dbReference type="EMBL" id="MBK1792156.1"/>
    </source>
</evidence>
<dbReference type="FunFam" id="2.170.150.20:FF:000001">
    <property type="entry name" value="Peptide methionine sulfoxide reductase MsrB"/>
    <property type="match status" value="1"/>
</dbReference>
<dbReference type="EMBL" id="JAENIM010000043">
    <property type="protein sequence ID" value="MBK1792156.1"/>
    <property type="molecule type" value="Genomic_DNA"/>
</dbReference>
<evidence type="ECO:0000256" key="8">
    <source>
        <dbReference type="SAM" id="MobiDB-lite"/>
    </source>
</evidence>
<reference evidence="10" key="1">
    <citation type="submission" date="2021-01" db="EMBL/GenBank/DDBJ databases">
        <title>Modified the classification status of verrucomicrobia.</title>
        <authorList>
            <person name="Feng X."/>
        </authorList>
    </citation>
    <scope>NUCLEOTIDE SEQUENCE</scope>
    <source>
        <strain evidence="10">_KCTC 22039</strain>
    </source>
</reference>
<comment type="catalytic activity">
    <reaction evidence="7">
        <text>L-methionyl-[protein] + [thioredoxin]-disulfide + H2O = L-methionyl-(R)-S-oxide-[protein] + [thioredoxin]-dithiol</text>
        <dbReference type="Rhea" id="RHEA:24164"/>
        <dbReference type="Rhea" id="RHEA-COMP:10698"/>
        <dbReference type="Rhea" id="RHEA-COMP:10700"/>
        <dbReference type="Rhea" id="RHEA-COMP:12313"/>
        <dbReference type="Rhea" id="RHEA-COMP:12314"/>
        <dbReference type="ChEBI" id="CHEBI:15377"/>
        <dbReference type="ChEBI" id="CHEBI:16044"/>
        <dbReference type="ChEBI" id="CHEBI:29950"/>
        <dbReference type="ChEBI" id="CHEBI:45764"/>
        <dbReference type="ChEBI" id="CHEBI:50058"/>
        <dbReference type="EC" id="1.8.4.12"/>
    </reaction>
</comment>
<evidence type="ECO:0000256" key="3">
    <source>
        <dbReference type="ARBA" id="ARBA00012499"/>
    </source>
</evidence>
<evidence type="ECO:0000256" key="4">
    <source>
        <dbReference type="ARBA" id="ARBA00022723"/>
    </source>
</evidence>
<dbReference type="GO" id="GO:0030091">
    <property type="term" value="P:protein repair"/>
    <property type="evidence" value="ECO:0007669"/>
    <property type="project" value="InterPro"/>
</dbReference>
<dbReference type="PANTHER" id="PTHR10173">
    <property type="entry name" value="METHIONINE SULFOXIDE REDUCTASE"/>
    <property type="match status" value="1"/>
</dbReference>